<name>A0A497E1C2_UNCAE</name>
<evidence type="ECO:0000313" key="8">
    <source>
        <dbReference type="Proteomes" id="UP000279422"/>
    </source>
</evidence>
<evidence type="ECO:0000256" key="4">
    <source>
        <dbReference type="ARBA" id="ARBA00022989"/>
    </source>
</evidence>
<protein>
    <recommendedName>
        <fullName evidence="9">YjgP/YjgQ family permease</fullName>
    </recommendedName>
</protein>
<dbReference type="EMBL" id="QMPZ01000205">
    <property type="protein sequence ID" value="RLE07004.1"/>
    <property type="molecule type" value="Genomic_DNA"/>
</dbReference>
<dbReference type="PANTHER" id="PTHR33529">
    <property type="entry name" value="SLR0882 PROTEIN-RELATED"/>
    <property type="match status" value="1"/>
</dbReference>
<evidence type="ECO:0000256" key="6">
    <source>
        <dbReference type="SAM" id="Phobius"/>
    </source>
</evidence>
<keyword evidence="4 6" id="KW-1133">Transmembrane helix</keyword>
<keyword evidence="3 6" id="KW-0812">Transmembrane</keyword>
<dbReference type="Pfam" id="PF03739">
    <property type="entry name" value="LptF_LptG"/>
    <property type="match status" value="1"/>
</dbReference>
<comment type="caution">
    <text evidence="7">The sequence shown here is derived from an EMBL/GenBank/DDBJ whole genome shotgun (WGS) entry which is preliminary data.</text>
</comment>
<evidence type="ECO:0000313" key="7">
    <source>
        <dbReference type="EMBL" id="RLE07004.1"/>
    </source>
</evidence>
<evidence type="ECO:0008006" key="9">
    <source>
        <dbReference type="Google" id="ProtNLM"/>
    </source>
</evidence>
<organism evidence="7 8">
    <name type="scientific">Aerophobetes bacterium</name>
    <dbReference type="NCBI Taxonomy" id="2030807"/>
    <lineage>
        <taxon>Bacteria</taxon>
        <taxon>Candidatus Aerophobota</taxon>
    </lineage>
</organism>
<reference evidence="7 8" key="1">
    <citation type="submission" date="2018-06" db="EMBL/GenBank/DDBJ databases">
        <title>Extensive metabolic versatility and redundancy in microbially diverse, dynamic hydrothermal sediments.</title>
        <authorList>
            <person name="Dombrowski N."/>
            <person name="Teske A."/>
            <person name="Baker B.J."/>
        </authorList>
    </citation>
    <scope>NUCLEOTIDE SEQUENCE [LARGE SCALE GENOMIC DNA]</scope>
    <source>
        <strain evidence="7">B47_G16</strain>
    </source>
</reference>
<keyword evidence="5 6" id="KW-0472">Membrane</keyword>
<dbReference type="InterPro" id="IPR005495">
    <property type="entry name" value="LptG/LptF_permease"/>
</dbReference>
<dbReference type="AlphaFoldDB" id="A0A497E1C2"/>
<evidence type="ECO:0000256" key="5">
    <source>
        <dbReference type="ARBA" id="ARBA00023136"/>
    </source>
</evidence>
<dbReference type="GO" id="GO:0043190">
    <property type="term" value="C:ATP-binding cassette (ABC) transporter complex"/>
    <property type="evidence" value="ECO:0007669"/>
    <property type="project" value="TreeGrafter"/>
</dbReference>
<feature type="transmembrane region" description="Helical" evidence="6">
    <location>
        <begin position="100"/>
        <end position="122"/>
    </location>
</feature>
<comment type="subcellular location">
    <subcellularLocation>
        <location evidence="1">Cell membrane</location>
        <topology evidence="1">Multi-pass membrane protein</topology>
    </subcellularLocation>
</comment>
<gene>
    <name evidence="7" type="ORF">DRJ00_08845</name>
</gene>
<dbReference type="GO" id="GO:0015920">
    <property type="term" value="P:lipopolysaccharide transport"/>
    <property type="evidence" value="ECO:0007669"/>
    <property type="project" value="TreeGrafter"/>
</dbReference>
<feature type="transmembrane region" description="Helical" evidence="6">
    <location>
        <begin position="270"/>
        <end position="290"/>
    </location>
</feature>
<proteinExistence type="predicted"/>
<feature type="transmembrane region" description="Helical" evidence="6">
    <location>
        <begin position="329"/>
        <end position="347"/>
    </location>
</feature>
<evidence type="ECO:0000256" key="2">
    <source>
        <dbReference type="ARBA" id="ARBA00022475"/>
    </source>
</evidence>
<feature type="transmembrane region" description="Helical" evidence="6">
    <location>
        <begin position="12"/>
        <end position="33"/>
    </location>
</feature>
<keyword evidence="2" id="KW-1003">Cell membrane</keyword>
<feature type="transmembrane region" description="Helical" evidence="6">
    <location>
        <begin position="297"/>
        <end position="317"/>
    </location>
</feature>
<evidence type="ECO:0000256" key="1">
    <source>
        <dbReference type="ARBA" id="ARBA00004651"/>
    </source>
</evidence>
<sequence length="350" mass="40269">MRILDRYITREYVRLYFSLIFFFVAIFLLTDFFQSVGSLKKSARFLFVLEYYLLQVPSLFSLLSPLAVVTSALFLITYLGTTHQIRAMQISGISIKRMSLPLLTAGLIISFSLLFLNQILVFKADQLAQKLKEENFVGTPQEKVQRNIFIHVPPSYLFYIRSFDPQEARMKDVLIYDSLYSLLIIAKEGRWEKEGRWLFLQGVEYSLKGELKGTSFDKKLIFLDKDPSYFSKNYFPPEKMNLSELSKYIDECRKSGFETLGLETELNFKISYPFTNFILLFLGIPIGLVLRKGGRGGSFALGLLISFSYYETMALFKTMGKGGFICPPLAAWIPNLIFLLGGIYLFARIE</sequence>
<dbReference type="Proteomes" id="UP000279422">
    <property type="component" value="Unassembled WGS sequence"/>
</dbReference>
<feature type="transmembrane region" description="Helical" evidence="6">
    <location>
        <begin position="53"/>
        <end position="79"/>
    </location>
</feature>
<evidence type="ECO:0000256" key="3">
    <source>
        <dbReference type="ARBA" id="ARBA00022692"/>
    </source>
</evidence>
<dbReference type="PANTHER" id="PTHR33529:SF6">
    <property type="entry name" value="YJGP_YJGQ FAMILY PERMEASE"/>
    <property type="match status" value="1"/>
</dbReference>
<accession>A0A497E1C2</accession>